<proteinExistence type="inferred from homology"/>
<comment type="similarity">
    <text evidence="1 5">Belongs to the pseudouridine synthase Pus10 family.</text>
</comment>
<evidence type="ECO:0000256" key="1">
    <source>
        <dbReference type="ARBA" id="ARBA00009652"/>
    </source>
</evidence>
<dbReference type="InterPro" id="IPR055174">
    <property type="entry name" value="Pus10_THUMP_arc"/>
</dbReference>
<feature type="binding site" evidence="5">
    <location>
        <position position="433"/>
    </location>
    <ligand>
        <name>substrate</name>
    </ligand>
</feature>
<keyword evidence="4 5" id="KW-0413">Isomerase</keyword>
<keyword evidence="2 5" id="KW-0819">tRNA processing</keyword>
<dbReference type="InterPro" id="IPR020103">
    <property type="entry name" value="PsdUridine_synth_cat_dom_sf"/>
</dbReference>
<dbReference type="PANTHER" id="PTHR21568">
    <property type="entry name" value="TRNA PSEUDOURIDINE SYNTHASE PUS10"/>
    <property type="match status" value="1"/>
</dbReference>
<keyword evidence="3 5" id="KW-0694">RNA-binding</keyword>
<dbReference type="EMBL" id="CP131061">
    <property type="protein sequence ID" value="WNY26651.1"/>
    <property type="molecule type" value="Genomic_DNA"/>
</dbReference>
<evidence type="ECO:0000313" key="8">
    <source>
        <dbReference type="EMBL" id="WNY26651.1"/>
    </source>
</evidence>
<dbReference type="Proteomes" id="UP001304970">
    <property type="component" value="Chromosome"/>
</dbReference>
<dbReference type="Pfam" id="PF21238">
    <property type="entry name" value="Pus10_C"/>
    <property type="match status" value="2"/>
</dbReference>
<dbReference type="Gene3D" id="3.30.70.3190">
    <property type="match status" value="1"/>
</dbReference>
<dbReference type="RefSeq" id="WP_338098172.1">
    <property type="nucleotide sequence ID" value="NZ_CP131061.1"/>
</dbReference>
<comment type="function">
    <text evidence="5">Responsible for synthesis of pseudouridine from uracil-54 and uracil-55 in the psi GC loop of transfer RNAs.</text>
</comment>
<feature type="active site" description="Nucleophile" evidence="5">
    <location>
        <position position="266"/>
    </location>
</feature>
<evidence type="ECO:0000259" key="7">
    <source>
        <dbReference type="Pfam" id="PF22023"/>
    </source>
</evidence>
<comment type="catalytic activity">
    <reaction evidence="5">
        <text>uridine(55) in tRNA = pseudouridine(55) in tRNA</text>
        <dbReference type="Rhea" id="RHEA:42532"/>
        <dbReference type="Rhea" id="RHEA-COMP:10101"/>
        <dbReference type="Rhea" id="RHEA-COMP:10102"/>
        <dbReference type="ChEBI" id="CHEBI:65314"/>
        <dbReference type="ChEBI" id="CHEBI:65315"/>
        <dbReference type="EC" id="5.4.99.25"/>
    </reaction>
</comment>
<sequence>MADIFDISQKILAEGPICDHCLGRQFAKLSTGLSNDERGKAVKLVLAMEGSRVFQESGDSSLLENLACCESHAQKTLDAAEISNNDLSKSGKCWVCGDIFKKLEDWADMAIAKLSGIEYSTFLVGTKLSGLLSENEEILWEQCATAYAEQLKSELNREIGKVISQKTQKEVAFSNPDVMITFDIAKKDVEVDVRSVYIYGRYLKLVRGIPQTKWPCRKCGGRGCEHCGGTGKQYPESVGELAGFSLLSSDYAEANDVVFHGAGREDIDALMLGTGRPFVLEAKSPKKRKFDLAALEYEINRSVAGKIEVHGLKFCSKNQVEKLKGEKAQKTYRLKIRFESPVSNENLSQALLQLRGTEINQDTPNRVLHRRADLCRNRTVHEAVLEQMGDKNDGFGDGIKNIEEKEDAGTISRKIASESDVAYVRILCDGGLYVKELTSGDEGRTTPSIAGLLSVGAKVEELDVIHVELDVE</sequence>
<name>A0AA96V653_9EURY</name>
<feature type="domain" description="Pus10-like C-terminal" evidence="6">
    <location>
        <begin position="197"/>
        <end position="390"/>
    </location>
</feature>
<dbReference type="NCBIfam" id="TIGR01213">
    <property type="entry name" value="pseudo_Pus10arc"/>
    <property type="match status" value="1"/>
</dbReference>
<dbReference type="Gene3D" id="3.30.70.2510">
    <property type="match status" value="1"/>
</dbReference>
<feature type="binding site" evidence="5">
    <location>
        <position position="332"/>
    </location>
    <ligand>
        <name>substrate</name>
    </ligand>
</feature>
<gene>
    <name evidence="5" type="primary">pus10</name>
    <name evidence="8" type="ORF">MsAm2_04230</name>
</gene>
<organism evidence="8 9">
    <name type="scientific">Methanolapillus ohkumae</name>
    <dbReference type="NCBI Taxonomy" id="3028298"/>
    <lineage>
        <taxon>Archaea</taxon>
        <taxon>Methanobacteriati</taxon>
        <taxon>Methanobacteriota</taxon>
        <taxon>Stenosarchaea group</taxon>
        <taxon>Methanomicrobia</taxon>
        <taxon>Methanosarcinales</taxon>
        <taxon>Methanosarcinaceae</taxon>
        <taxon>Methanolapillus</taxon>
    </lineage>
</organism>
<dbReference type="FunFam" id="3.30.70.2510:FF:000001">
    <property type="entry name" value="tRNA pseudouridine synthase Pus10"/>
    <property type="match status" value="1"/>
</dbReference>
<keyword evidence="9" id="KW-1185">Reference proteome</keyword>
<reference evidence="8 9" key="1">
    <citation type="submission" date="2023-07" db="EMBL/GenBank/DDBJ databases">
        <title>Closed genome sequence of Methanosarcinaceae archaeon Am2.</title>
        <authorList>
            <person name="Poehlein A."/>
            <person name="Protasov E."/>
            <person name="Platt K."/>
            <person name="Reeh H."/>
            <person name="Daniel R."/>
            <person name="Brune A."/>
        </authorList>
    </citation>
    <scope>NUCLEOTIDE SEQUENCE [LARGE SCALE GENOMIC DNA]</scope>
    <source>
        <strain evidence="8 9">Am2</strain>
    </source>
</reference>
<dbReference type="InterPro" id="IPR039894">
    <property type="entry name" value="Pus10-like"/>
</dbReference>
<dbReference type="PANTHER" id="PTHR21568:SF0">
    <property type="entry name" value="TRNA PSEUDOURIDINE SYNTHASE PUS10"/>
    <property type="match status" value="1"/>
</dbReference>
<dbReference type="AlphaFoldDB" id="A0AA96V653"/>
<dbReference type="GeneID" id="89227825"/>
<dbReference type="HAMAP" id="MF_01893">
    <property type="entry name" value="Pus10_arch"/>
    <property type="match status" value="1"/>
</dbReference>
<evidence type="ECO:0000256" key="2">
    <source>
        <dbReference type="ARBA" id="ARBA00022694"/>
    </source>
</evidence>
<feature type="domain" description="Pus10-like C-terminal" evidence="6">
    <location>
        <begin position="418"/>
        <end position="468"/>
    </location>
</feature>
<dbReference type="GO" id="GO:0031119">
    <property type="term" value="P:tRNA pseudouridine synthesis"/>
    <property type="evidence" value="ECO:0007669"/>
    <property type="project" value="UniProtKB-UniRule"/>
</dbReference>
<evidence type="ECO:0000256" key="5">
    <source>
        <dbReference type="HAMAP-Rule" id="MF_01893"/>
    </source>
</evidence>
<dbReference type="Pfam" id="PF22023">
    <property type="entry name" value="Pus10_THUMP_arc"/>
    <property type="match status" value="1"/>
</dbReference>
<dbReference type="EC" id="5.4.99.25" evidence="5"/>
<feature type="domain" description="Pus10 THUMP" evidence="7">
    <location>
        <begin position="106"/>
        <end position="183"/>
    </location>
</feature>
<dbReference type="GO" id="GO:0160148">
    <property type="term" value="F:tRNA pseudouridine(55) synthase activity"/>
    <property type="evidence" value="ECO:0007669"/>
    <property type="project" value="UniProtKB-EC"/>
</dbReference>
<dbReference type="SUPFAM" id="SSF55120">
    <property type="entry name" value="Pseudouridine synthase"/>
    <property type="match status" value="1"/>
</dbReference>
<comment type="catalytic activity">
    <reaction evidence="5">
        <text>uridine(54) in tRNA = pseudouridine(54) in tRNA</text>
        <dbReference type="Rhea" id="RHEA:57876"/>
        <dbReference type="Rhea" id="RHEA-COMP:10193"/>
        <dbReference type="Rhea" id="RHEA-COMP:14141"/>
        <dbReference type="ChEBI" id="CHEBI:65314"/>
        <dbReference type="ChEBI" id="CHEBI:65315"/>
    </reaction>
</comment>
<evidence type="ECO:0000256" key="3">
    <source>
        <dbReference type="ARBA" id="ARBA00022884"/>
    </source>
</evidence>
<accession>A0AA96V653</accession>
<evidence type="ECO:0000313" key="9">
    <source>
        <dbReference type="Proteomes" id="UP001304970"/>
    </source>
</evidence>
<dbReference type="GO" id="GO:0000049">
    <property type="term" value="F:tRNA binding"/>
    <property type="evidence" value="ECO:0007669"/>
    <property type="project" value="InterPro"/>
</dbReference>
<evidence type="ECO:0000259" key="6">
    <source>
        <dbReference type="Pfam" id="PF21238"/>
    </source>
</evidence>
<dbReference type="InterPro" id="IPR048741">
    <property type="entry name" value="Pus10-like_C"/>
</dbReference>
<evidence type="ECO:0000256" key="4">
    <source>
        <dbReference type="ARBA" id="ARBA00023235"/>
    </source>
</evidence>
<protein>
    <recommendedName>
        <fullName evidence="5">tRNA pseudouridine synthase Pus10</fullName>
        <ecNumber evidence="5">5.4.99.25</ecNumber>
    </recommendedName>
    <alternativeName>
        <fullName evidence="5">tRNA pseudouridine 54/55 synthase</fullName>
        <shortName evidence="5">Psi54/55 synthase</shortName>
    </alternativeName>
</protein>
<dbReference type="InterPro" id="IPR005912">
    <property type="entry name" value="Pus10"/>
</dbReference>